<dbReference type="InterPro" id="IPR009000">
    <property type="entry name" value="Transl_B-barrel_sf"/>
</dbReference>
<comment type="subcellular location">
    <subcellularLocation>
        <location evidence="4">Cytoplasm</location>
    </subcellularLocation>
    <text evidence="4">Binds to ribosomes.</text>
</comment>
<dbReference type="Gene3D" id="3.30.70.240">
    <property type="match status" value="1"/>
</dbReference>
<dbReference type="NCBIfam" id="TIGR01394">
    <property type="entry name" value="TypA_BipA"/>
    <property type="match status" value="1"/>
</dbReference>
<dbReference type="EMBL" id="ACCL02000003">
    <property type="protein sequence ID" value="EET62201.1"/>
    <property type="molecule type" value="Genomic_DNA"/>
</dbReference>
<dbReference type="STRING" id="168384.SAMN05660368_01337"/>
<proteinExistence type="inferred from homology"/>
<dbReference type="InterPro" id="IPR000640">
    <property type="entry name" value="EFG_V-like"/>
</dbReference>
<accession>C6LB70</accession>
<dbReference type="GO" id="GO:0009409">
    <property type="term" value="P:response to cold"/>
    <property type="evidence" value="ECO:0007669"/>
    <property type="project" value="UniProtKB-ARBA"/>
</dbReference>
<keyword evidence="2 4" id="KW-0342">GTP-binding</keyword>
<dbReference type="GO" id="GO:0003924">
    <property type="term" value="F:GTPase activity"/>
    <property type="evidence" value="ECO:0007669"/>
    <property type="project" value="UniProtKB-UniRule"/>
</dbReference>
<evidence type="ECO:0000313" key="6">
    <source>
        <dbReference type="EMBL" id="EET62201.1"/>
    </source>
</evidence>
<comment type="similarity">
    <text evidence="4">Belongs to the TRAFAC class translation factor GTPase superfamily. Classic translation factor GTPase family. BipA subfamily.</text>
</comment>
<feature type="domain" description="Tr-type G" evidence="5">
    <location>
        <begin position="25"/>
        <end position="220"/>
    </location>
</feature>
<dbReference type="FunFam" id="2.40.50.250:FF:000001">
    <property type="entry name" value="GTP-binding protein TypA"/>
    <property type="match status" value="1"/>
</dbReference>
<dbReference type="InterPro" id="IPR000795">
    <property type="entry name" value="T_Tr_GTP-bd_dom"/>
</dbReference>
<keyword evidence="1 4" id="KW-0547">Nucleotide-binding</keyword>
<comment type="subunit">
    <text evidence="4">Monomer.</text>
</comment>
<dbReference type="PROSITE" id="PS00301">
    <property type="entry name" value="G_TR_1"/>
    <property type="match status" value="1"/>
</dbReference>
<dbReference type="FunFam" id="2.40.30.10:FF:000016">
    <property type="entry name" value="GTP-binding protein TypA"/>
    <property type="match status" value="1"/>
</dbReference>
<dbReference type="Pfam" id="PF00679">
    <property type="entry name" value="EFG_C"/>
    <property type="match status" value="1"/>
</dbReference>
<comment type="function">
    <text evidence="4">A 50S ribosomal subunit assembly protein with GTPase activity, required for 50S subunit assembly at low temperatures, may also play a role in translation. Binds GTP and analogs. Binds the 70S ribosome between the 30S and 50S subunits, in a similar position as ribosome-bound EF-G; it contacts a number of ribosomal proteins, both rRNAs and the A-site tRNA.</text>
</comment>
<dbReference type="PRINTS" id="PR00315">
    <property type="entry name" value="ELONGATNFCT"/>
</dbReference>
<dbReference type="eggNOG" id="COG1217">
    <property type="taxonomic scope" value="Bacteria"/>
</dbReference>
<dbReference type="Pfam" id="PF00009">
    <property type="entry name" value="GTP_EFTU"/>
    <property type="match status" value="1"/>
</dbReference>
<evidence type="ECO:0000313" key="7">
    <source>
        <dbReference type="Proteomes" id="UP000005561"/>
    </source>
</evidence>
<dbReference type="FunFam" id="3.30.70.240:FF:000002">
    <property type="entry name" value="GTP-binding protein TypA"/>
    <property type="match status" value="1"/>
</dbReference>
<dbReference type="HAMAP" id="MF_00849">
    <property type="entry name" value="BipA"/>
    <property type="match status" value="1"/>
</dbReference>
<dbReference type="Gene3D" id="3.30.70.870">
    <property type="entry name" value="Elongation Factor G (Translational Gtpase), domain 3"/>
    <property type="match status" value="1"/>
</dbReference>
<dbReference type="GO" id="GO:0019843">
    <property type="term" value="F:rRNA binding"/>
    <property type="evidence" value="ECO:0007669"/>
    <property type="project" value="UniProtKB-KW"/>
</dbReference>
<sequence length="632" mass="70539">MLFLSVCFPARIIYFMERGKSMNQEKIRNIAIIAHVDHGKTTLVDDLLKQGGVFRENQAVAERVMDSNDIERERGITILSKNTAVYYKDYKINIVDTPGHADFGGEVERVLKMVDGVILVVDAFEGSMPQTKFVLRKALDLDLPVIVCINKIDRPEARPAEVIDEILELFIDLDASDEQLDCPFIYASAKAGYAVLDLSDEHRDMTPLFETIINYIPAPKGDPEAPLQVLISTIDYNEYVGRIGVGKVDNGSIRVNQDVVLVNHHEPDKQQKVKISKLYEFDGLNKVDVTEAGTGSIVAISGIADLHIGDTLCSPERVEAIPFQKISEPTIAMHFMVNDSPLAGQEGKYVTSRHLRDRLFRELNTDVSLRVEETDDTECYKVSGRGELHLSVLIENMRREGYEFAVSKAEVLYREDERGRKLEPMEIAYIDVPEEFSGTVINKLSSRKGELQGMSQGSGGYTRLEFSIPARGLIGYRGEFLTDTKGNGVINTTYDGYGPYKGDIQYRKQGSLIAFESGESVTYGLFAAQERGTLFIGPGEKVYSGMVIGQNGKTDDIELNVCKTKHLTNTRASGSDDALKLTPPRILSLEQALEFIDTDELLEVTPKSLRIRKKILDPTMRKRAAFNKKNNG</sequence>
<evidence type="ECO:0000256" key="2">
    <source>
        <dbReference type="ARBA" id="ARBA00023134"/>
    </source>
</evidence>
<dbReference type="GO" id="GO:0000027">
    <property type="term" value="P:ribosomal large subunit assembly"/>
    <property type="evidence" value="ECO:0007669"/>
    <property type="project" value="UniProtKB-UniRule"/>
</dbReference>
<dbReference type="Pfam" id="PF22042">
    <property type="entry name" value="EF-G_D2"/>
    <property type="match status" value="1"/>
</dbReference>
<dbReference type="InterPro" id="IPR006298">
    <property type="entry name" value="BipA"/>
</dbReference>
<dbReference type="GO" id="GO:0043022">
    <property type="term" value="F:ribosome binding"/>
    <property type="evidence" value="ECO:0007669"/>
    <property type="project" value="UniProtKB-UniRule"/>
</dbReference>
<feature type="binding site" evidence="4">
    <location>
        <begin position="37"/>
        <end position="42"/>
    </location>
    <ligand>
        <name>GTP</name>
        <dbReference type="ChEBI" id="CHEBI:37565"/>
    </ligand>
</feature>
<dbReference type="PROSITE" id="PS51722">
    <property type="entry name" value="G_TR_2"/>
    <property type="match status" value="1"/>
</dbReference>
<protein>
    <recommendedName>
        <fullName evidence="4">Large ribosomal subunit assembly factor BipA</fullName>
        <ecNumber evidence="4">3.6.5.-</ecNumber>
    </recommendedName>
    <alternativeName>
        <fullName evidence="4">GTP-binding protein BipA</fullName>
    </alternativeName>
</protein>
<dbReference type="Gene3D" id="2.40.50.250">
    <property type="entry name" value="bipa protein"/>
    <property type="match status" value="1"/>
</dbReference>
<keyword evidence="4" id="KW-0694">RNA-binding</keyword>
<dbReference type="Gene3D" id="2.40.30.10">
    <property type="entry name" value="Translation factors"/>
    <property type="match status" value="1"/>
</dbReference>
<evidence type="ECO:0000256" key="1">
    <source>
        <dbReference type="ARBA" id="ARBA00022741"/>
    </source>
</evidence>
<dbReference type="AlphaFoldDB" id="C6LB70"/>
<dbReference type="SUPFAM" id="SSF54980">
    <property type="entry name" value="EF-G C-terminal domain-like"/>
    <property type="match status" value="2"/>
</dbReference>
<evidence type="ECO:0000256" key="3">
    <source>
        <dbReference type="ARBA" id="ARBA00048548"/>
    </source>
</evidence>
<dbReference type="FunFam" id="3.30.70.870:FF:000003">
    <property type="entry name" value="GTP-binding protein TypA"/>
    <property type="match status" value="1"/>
</dbReference>
<keyword evidence="4" id="KW-0690">Ribosome biogenesis</keyword>
<dbReference type="Gene3D" id="3.40.50.300">
    <property type="entry name" value="P-loop containing nucleotide triphosphate hydrolases"/>
    <property type="match status" value="1"/>
</dbReference>
<dbReference type="InterPro" id="IPR047043">
    <property type="entry name" value="BipA_III"/>
</dbReference>
<dbReference type="Proteomes" id="UP000005561">
    <property type="component" value="Unassembled WGS sequence"/>
</dbReference>
<reference evidence="6" key="1">
    <citation type="submission" date="2009-07" db="EMBL/GenBank/DDBJ databases">
        <authorList>
            <person name="Weinstock G."/>
            <person name="Sodergren E."/>
            <person name="Clifton S."/>
            <person name="Fulton L."/>
            <person name="Fulton B."/>
            <person name="Courtney L."/>
            <person name="Fronick C."/>
            <person name="Harrison M."/>
            <person name="Strong C."/>
            <person name="Farmer C."/>
            <person name="Delahaunty K."/>
            <person name="Markovic C."/>
            <person name="Hall O."/>
            <person name="Minx P."/>
            <person name="Tomlinson C."/>
            <person name="Mitreva M."/>
            <person name="Nelson J."/>
            <person name="Hou S."/>
            <person name="Wollam A."/>
            <person name="Pepin K.H."/>
            <person name="Johnson M."/>
            <person name="Bhonagiri V."/>
            <person name="Nash W.E."/>
            <person name="Warren W."/>
            <person name="Chinwalla A."/>
            <person name="Mardis E.R."/>
            <person name="Wilson R.K."/>
        </authorList>
    </citation>
    <scope>NUCLEOTIDE SEQUENCE [LARGE SCALE GENOMIC DNA]</scope>
    <source>
        <strain evidence="6">DSM 14469</strain>
    </source>
</reference>
<dbReference type="GO" id="GO:0005525">
    <property type="term" value="F:GTP binding"/>
    <property type="evidence" value="ECO:0007669"/>
    <property type="project" value="UniProtKB-UniRule"/>
</dbReference>
<dbReference type="InterPro" id="IPR048876">
    <property type="entry name" value="BipA_C"/>
</dbReference>
<dbReference type="SUPFAM" id="SSF50447">
    <property type="entry name" value="Translation proteins"/>
    <property type="match status" value="1"/>
</dbReference>
<dbReference type="InterPro" id="IPR005225">
    <property type="entry name" value="Small_GTP-bd"/>
</dbReference>
<organism evidence="6 7">
    <name type="scientific">Marvinbryantia formatexigens DSM 14469</name>
    <dbReference type="NCBI Taxonomy" id="478749"/>
    <lineage>
        <taxon>Bacteria</taxon>
        <taxon>Bacillati</taxon>
        <taxon>Bacillota</taxon>
        <taxon>Clostridia</taxon>
        <taxon>Lachnospirales</taxon>
        <taxon>Lachnospiraceae</taxon>
        <taxon>Marvinbryantia</taxon>
    </lineage>
</organism>
<keyword evidence="4" id="KW-0820">tRNA-binding</keyword>
<dbReference type="InterPro" id="IPR035647">
    <property type="entry name" value="EFG_III/V"/>
</dbReference>
<gene>
    <name evidence="6" type="primary">typA</name>
    <name evidence="4" type="synonym">bipA</name>
    <name evidence="6" type="ORF">BRYFOR_05865</name>
</gene>
<dbReference type="GO" id="GO:1990904">
    <property type="term" value="C:ribonucleoprotein complex"/>
    <property type="evidence" value="ECO:0007669"/>
    <property type="project" value="TreeGrafter"/>
</dbReference>
<keyword evidence="7" id="KW-1185">Reference proteome</keyword>
<dbReference type="InterPro" id="IPR042116">
    <property type="entry name" value="TypA/BipA_C"/>
</dbReference>
<dbReference type="GO" id="GO:0005829">
    <property type="term" value="C:cytosol"/>
    <property type="evidence" value="ECO:0007669"/>
    <property type="project" value="TreeGrafter"/>
</dbReference>
<dbReference type="CDD" id="cd16263">
    <property type="entry name" value="BipA_III"/>
    <property type="match status" value="1"/>
</dbReference>
<comment type="catalytic activity">
    <reaction evidence="3 4">
        <text>GTP + H2O = GDP + phosphate + H(+)</text>
        <dbReference type="Rhea" id="RHEA:19669"/>
        <dbReference type="ChEBI" id="CHEBI:15377"/>
        <dbReference type="ChEBI" id="CHEBI:15378"/>
        <dbReference type="ChEBI" id="CHEBI:37565"/>
        <dbReference type="ChEBI" id="CHEBI:43474"/>
        <dbReference type="ChEBI" id="CHEBI:58189"/>
    </reaction>
</comment>
<dbReference type="PANTHER" id="PTHR42908">
    <property type="entry name" value="TRANSLATION ELONGATION FACTOR-RELATED"/>
    <property type="match status" value="1"/>
</dbReference>
<dbReference type="InterPro" id="IPR035651">
    <property type="entry name" value="BipA_V"/>
</dbReference>
<dbReference type="EC" id="3.6.5.-" evidence="4"/>
<keyword evidence="4" id="KW-0378">Hydrolase</keyword>
<dbReference type="CDD" id="cd01891">
    <property type="entry name" value="TypA_BipA"/>
    <property type="match status" value="1"/>
</dbReference>
<dbReference type="SUPFAM" id="SSF52540">
    <property type="entry name" value="P-loop containing nucleoside triphosphate hydrolases"/>
    <property type="match status" value="1"/>
</dbReference>
<dbReference type="SMART" id="SM00838">
    <property type="entry name" value="EFG_C"/>
    <property type="match status" value="1"/>
</dbReference>
<keyword evidence="4" id="KW-0699">rRNA-binding</keyword>
<dbReference type="CDD" id="cd03691">
    <property type="entry name" value="BipA_TypA_II"/>
    <property type="match status" value="1"/>
</dbReference>
<dbReference type="CDD" id="cd03710">
    <property type="entry name" value="BipA_TypA_C"/>
    <property type="match status" value="1"/>
</dbReference>
<dbReference type="InterPro" id="IPR047041">
    <property type="entry name" value="BipA_GTP-bd_dom"/>
</dbReference>
<dbReference type="InterPro" id="IPR053905">
    <property type="entry name" value="EF-G-like_DII"/>
</dbReference>
<dbReference type="PANTHER" id="PTHR42908:SF8">
    <property type="entry name" value="TR-TYPE G DOMAIN-CONTAINING PROTEIN"/>
    <property type="match status" value="1"/>
</dbReference>
<dbReference type="Pfam" id="PF21018">
    <property type="entry name" value="BipA_C"/>
    <property type="match status" value="1"/>
</dbReference>
<keyword evidence="4" id="KW-0963">Cytoplasm</keyword>
<name>C6LB70_9FIRM</name>
<dbReference type="InterPro" id="IPR027417">
    <property type="entry name" value="P-loop_NTPase"/>
</dbReference>
<dbReference type="InterPro" id="IPR047042">
    <property type="entry name" value="BipA_II"/>
</dbReference>
<dbReference type="GO" id="GO:0010467">
    <property type="term" value="P:gene expression"/>
    <property type="evidence" value="ECO:0007669"/>
    <property type="project" value="UniProtKB-ARBA"/>
</dbReference>
<dbReference type="GO" id="GO:0000049">
    <property type="term" value="F:tRNA binding"/>
    <property type="evidence" value="ECO:0007669"/>
    <property type="project" value="UniProtKB-KW"/>
</dbReference>
<dbReference type="InterPro" id="IPR031157">
    <property type="entry name" value="G_TR_CS"/>
</dbReference>
<evidence type="ECO:0000256" key="4">
    <source>
        <dbReference type="HAMAP-Rule" id="MF_00849"/>
    </source>
</evidence>
<feature type="binding site" evidence="4">
    <location>
        <begin position="150"/>
        <end position="153"/>
    </location>
    <ligand>
        <name>GTP</name>
        <dbReference type="ChEBI" id="CHEBI:37565"/>
    </ligand>
</feature>
<comment type="caution">
    <text evidence="6">The sequence shown here is derived from an EMBL/GenBank/DDBJ whole genome shotgun (WGS) entry which is preliminary data.</text>
</comment>
<dbReference type="FunFam" id="3.40.50.300:FF:000055">
    <property type="entry name" value="GTP-binding protein TypA"/>
    <property type="match status" value="1"/>
</dbReference>
<dbReference type="NCBIfam" id="TIGR00231">
    <property type="entry name" value="small_GTP"/>
    <property type="match status" value="1"/>
</dbReference>
<evidence type="ECO:0000259" key="5">
    <source>
        <dbReference type="PROSITE" id="PS51722"/>
    </source>
</evidence>